<dbReference type="AlphaFoldDB" id="A0A0A6VL54"/>
<name>A0A0A6VL54_BIFLL</name>
<dbReference type="GO" id="GO:0003677">
    <property type="term" value="F:DNA binding"/>
    <property type="evidence" value="ECO:0007669"/>
    <property type="project" value="InterPro"/>
</dbReference>
<evidence type="ECO:0008006" key="5">
    <source>
        <dbReference type="Google" id="ProtNLM"/>
    </source>
</evidence>
<dbReference type="Proteomes" id="UP001221506">
    <property type="component" value="Chromosome"/>
</dbReference>
<reference evidence="1 3" key="1">
    <citation type="journal article" date="2018" name="Sci. Rep.">
        <title>Genomic diversity and distribution of Bifidobacterium longum subsp. longum across the human lifespan.</title>
        <authorList>
            <person name="Odamaki T."/>
            <person name="Bottacini F."/>
            <person name="Kato K."/>
            <person name="Mitsuyama E."/>
            <person name="Yoshida K."/>
            <person name="Horigome A."/>
            <person name="Xiao J.Z."/>
            <person name="van Sinderen D."/>
        </authorList>
    </citation>
    <scope>NUCLEOTIDE SEQUENCE [LARGE SCALE GENOMIC DNA]</scope>
    <source>
        <strain evidence="1 3">MCC10043</strain>
    </source>
</reference>
<reference evidence="2 4" key="3">
    <citation type="submission" date="2023-02" db="EMBL/GenBank/DDBJ databases">
        <authorList>
            <person name="Pan L."/>
        </authorList>
    </citation>
    <scope>NUCLEOTIDE SEQUENCE [LARGE SCALE GENOMIC DNA]</scope>
    <source>
        <strain evidence="2 4">F2</strain>
    </source>
</reference>
<reference evidence="1" key="2">
    <citation type="submission" date="2019-02" db="EMBL/GenBank/DDBJ databases">
        <authorList>
            <person name="Odamaki T."/>
        </authorList>
    </citation>
    <scope>NUCLEOTIDE SEQUENCE</scope>
    <source>
        <strain evidence="1">MCC10043</strain>
    </source>
</reference>
<accession>A0A0A6VL54</accession>
<protein>
    <recommendedName>
        <fullName evidence="5">HTH cro/C1-type domain-containing protein</fullName>
    </recommendedName>
</protein>
<evidence type="ECO:0000313" key="2">
    <source>
        <dbReference type="EMBL" id="WDY39456.1"/>
    </source>
</evidence>
<organism evidence="1 3">
    <name type="scientific">Bifidobacterium longum subsp. longum</name>
    <dbReference type="NCBI Taxonomy" id="1679"/>
    <lineage>
        <taxon>Bacteria</taxon>
        <taxon>Bacillati</taxon>
        <taxon>Actinomycetota</taxon>
        <taxon>Actinomycetes</taxon>
        <taxon>Bifidobacteriales</taxon>
        <taxon>Bifidobacteriaceae</taxon>
        <taxon>Bifidobacterium</taxon>
    </lineage>
</organism>
<evidence type="ECO:0000313" key="1">
    <source>
        <dbReference type="EMBL" id="TCE40520.1"/>
    </source>
</evidence>
<dbReference type="Proteomes" id="UP000292260">
    <property type="component" value="Unassembled WGS sequence"/>
</dbReference>
<dbReference type="InterPro" id="IPR010982">
    <property type="entry name" value="Lambda_DNA-bd_dom_sf"/>
</dbReference>
<dbReference type="EMBL" id="CP118598">
    <property type="protein sequence ID" value="WDY39456.1"/>
    <property type="molecule type" value="Genomic_DNA"/>
</dbReference>
<gene>
    <name evidence="1" type="ORF">MCC10043_1207</name>
    <name evidence="2" type="ORF">PWA56_05945</name>
</gene>
<evidence type="ECO:0000313" key="4">
    <source>
        <dbReference type="Proteomes" id="UP001221506"/>
    </source>
</evidence>
<sequence>MQTNTQLSATSIELIRAVKAEAARSGVSTPELARRTGRDRKFFYDRFLFLKAFSTDDLDAIATALGITAADIINSARFAAEMHNAKAVA</sequence>
<dbReference type="RefSeq" id="WP_032741620.1">
    <property type="nucleotide sequence ID" value="NZ_CP062945.1"/>
</dbReference>
<dbReference type="SUPFAM" id="SSF47413">
    <property type="entry name" value="lambda repressor-like DNA-binding domains"/>
    <property type="match status" value="1"/>
</dbReference>
<evidence type="ECO:0000313" key="3">
    <source>
        <dbReference type="Proteomes" id="UP000292260"/>
    </source>
</evidence>
<proteinExistence type="predicted"/>
<dbReference type="EMBL" id="SHQU01000025">
    <property type="protein sequence ID" value="TCE40520.1"/>
    <property type="molecule type" value="Genomic_DNA"/>
</dbReference>